<comment type="caution">
    <text evidence="1">The sequence shown here is derived from an EMBL/GenBank/DDBJ whole genome shotgun (WGS) entry which is preliminary data.</text>
</comment>
<evidence type="ECO:0000313" key="2">
    <source>
        <dbReference type="Proteomes" id="UP000242313"/>
    </source>
</evidence>
<sequence>MSRVSVKRGWWWAYQKTRSYHVNKLSACYRATRYWLNGDTGSFSTHGGFRKTRIRRGGG</sequence>
<evidence type="ECO:0000313" key="1">
    <source>
        <dbReference type="EMBL" id="PBK03621.1"/>
    </source>
</evidence>
<organism evidence="1 2">
    <name type="scientific">Pseudomonas abyssi</name>
    <dbReference type="NCBI Taxonomy" id="170540"/>
    <lineage>
        <taxon>Bacteria</taxon>
        <taxon>Pseudomonadati</taxon>
        <taxon>Pseudomonadota</taxon>
        <taxon>Gammaproteobacteria</taxon>
        <taxon>Pseudomonadales</taxon>
        <taxon>Pseudomonadaceae</taxon>
        <taxon>Pseudomonas</taxon>
    </lineage>
</organism>
<proteinExistence type="predicted"/>
<protein>
    <submittedName>
        <fullName evidence="1">Uncharacterized protein</fullName>
    </submittedName>
</protein>
<name>A0A2A3MFQ5_9PSED</name>
<gene>
    <name evidence="1" type="ORF">CNQ84_13670</name>
</gene>
<accession>A0A2A3MFQ5</accession>
<dbReference type="Proteomes" id="UP000242313">
    <property type="component" value="Unassembled WGS sequence"/>
</dbReference>
<dbReference type="AlphaFoldDB" id="A0A2A3MFQ5"/>
<reference evidence="1 2" key="1">
    <citation type="submission" date="2017-09" db="EMBL/GenBank/DDBJ databases">
        <title>Pseudomonas abyssi sp. nov. isolated from Abyssopelagic Water.</title>
        <authorList>
            <person name="Wei Y."/>
        </authorList>
    </citation>
    <scope>NUCLEOTIDE SEQUENCE [LARGE SCALE GENOMIC DNA]</scope>
    <source>
        <strain evidence="1 2">MT5</strain>
    </source>
</reference>
<dbReference type="EMBL" id="NTMR01000017">
    <property type="protein sequence ID" value="PBK03621.1"/>
    <property type="molecule type" value="Genomic_DNA"/>
</dbReference>
<keyword evidence="2" id="KW-1185">Reference proteome</keyword>